<dbReference type="OrthoDB" id="1679804at2"/>
<proteinExistence type="predicted"/>
<keyword evidence="1" id="KW-0812">Transmembrane</keyword>
<keyword evidence="1" id="KW-0472">Membrane</keyword>
<evidence type="ECO:0000313" key="3">
    <source>
        <dbReference type="Proteomes" id="UP000192738"/>
    </source>
</evidence>
<feature type="transmembrane region" description="Helical" evidence="1">
    <location>
        <begin position="137"/>
        <end position="164"/>
    </location>
</feature>
<dbReference type="Proteomes" id="UP000192738">
    <property type="component" value="Unassembled WGS sequence"/>
</dbReference>
<keyword evidence="1" id="KW-1133">Transmembrane helix</keyword>
<reference evidence="2 3" key="1">
    <citation type="submission" date="2017-04" db="EMBL/GenBank/DDBJ databases">
        <authorList>
            <person name="Afonso C.L."/>
            <person name="Miller P.J."/>
            <person name="Scott M.A."/>
            <person name="Spackman E."/>
            <person name="Goraichik I."/>
            <person name="Dimitrov K.M."/>
            <person name="Suarez D.L."/>
            <person name="Swayne D.E."/>
        </authorList>
    </citation>
    <scope>NUCLEOTIDE SEQUENCE [LARGE SCALE GENOMIC DNA]</scope>
    <source>
        <strain evidence="2 3">DSM 5090</strain>
    </source>
</reference>
<sequence length="215" mass="24500">MEYKHIEQSRIPACTLDEQLFTKLWDIFSQDGEFLWHAVVGTSDDLLGKTEAEQRPTQTVESLEQLISLAKTLPRIDQITLTVEVPDKGTMALALKNFVPAGGKIIITGQEEAWVNERFDACLELFLARKQTFNTLIYTRLGFGVIQTAIPLSSMFIFVMLAAGLLIPSDIRHSQWIWWITAATVVVTLRLAYTVSDKMIIYALEKYPYIKWQAR</sequence>
<dbReference type="RefSeq" id="WP_084578210.1">
    <property type="nucleotide sequence ID" value="NZ_CP155572.1"/>
</dbReference>
<protein>
    <submittedName>
        <fullName evidence="2">Uncharacterized protein</fullName>
    </submittedName>
</protein>
<keyword evidence="3" id="KW-1185">Reference proteome</keyword>
<name>A0A1W2ETN4_9FIRM</name>
<gene>
    <name evidence="2" type="ORF">SAMN04488500_13011</name>
</gene>
<dbReference type="EMBL" id="FWXI01000030">
    <property type="protein sequence ID" value="SMD13080.1"/>
    <property type="molecule type" value="Genomic_DNA"/>
</dbReference>
<organism evidence="2 3">
    <name type="scientific">Sporomusa malonica</name>
    <dbReference type="NCBI Taxonomy" id="112901"/>
    <lineage>
        <taxon>Bacteria</taxon>
        <taxon>Bacillati</taxon>
        <taxon>Bacillota</taxon>
        <taxon>Negativicutes</taxon>
        <taxon>Selenomonadales</taxon>
        <taxon>Sporomusaceae</taxon>
        <taxon>Sporomusa</taxon>
    </lineage>
</organism>
<feature type="transmembrane region" description="Helical" evidence="1">
    <location>
        <begin position="176"/>
        <end position="193"/>
    </location>
</feature>
<evidence type="ECO:0000313" key="2">
    <source>
        <dbReference type="EMBL" id="SMD13080.1"/>
    </source>
</evidence>
<dbReference type="AlphaFoldDB" id="A0A1W2ETN4"/>
<accession>A0A1W2ETN4</accession>
<dbReference type="STRING" id="112901.SAMN04488500_13011"/>
<evidence type="ECO:0000256" key="1">
    <source>
        <dbReference type="SAM" id="Phobius"/>
    </source>
</evidence>